<dbReference type="PROSITE" id="PS50082">
    <property type="entry name" value="WD_REPEATS_2"/>
    <property type="match status" value="1"/>
</dbReference>
<feature type="repeat" description="WD" evidence="1">
    <location>
        <begin position="189"/>
        <end position="230"/>
    </location>
</feature>
<dbReference type="InterPro" id="IPR036322">
    <property type="entry name" value="WD40_repeat_dom_sf"/>
</dbReference>
<evidence type="ECO:0000259" key="2">
    <source>
        <dbReference type="Pfam" id="PF21031"/>
    </source>
</evidence>
<dbReference type="InterPro" id="IPR015943">
    <property type="entry name" value="WD40/YVTN_repeat-like_dom_sf"/>
</dbReference>
<dbReference type="SUPFAM" id="SSF50978">
    <property type="entry name" value="WD40 repeat-like"/>
    <property type="match status" value="1"/>
</dbReference>
<gene>
    <name evidence="3" type="ORF">KUTeg_004783</name>
</gene>
<keyword evidence="1" id="KW-0853">WD repeat</keyword>
<name>A0ABQ9FHX0_TEGGR</name>
<dbReference type="InterPro" id="IPR001680">
    <property type="entry name" value="WD40_rpt"/>
</dbReference>
<feature type="domain" description="WD repeat-containing protein 54 beta-propeller" evidence="2">
    <location>
        <begin position="27"/>
        <end position="166"/>
    </location>
</feature>
<organism evidence="3 4">
    <name type="scientific">Tegillarca granosa</name>
    <name type="common">Malaysian cockle</name>
    <name type="synonym">Anadara granosa</name>
    <dbReference type="NCBI Taxonomy" id="220873"/>
    <lineage>
        <taxon>Eukaryota</taxon>
        <taxon>Metazoa</taxon>
        <taxon>Spiralia</taxon>
        <taxon>Lophotrochozoa</taxon>
        <taxon>Mollusca</taxon>
        <taxon>Bivalvia</taxon>
        <taxon>Autobranchia</taxon>
        <taxon>Pteriomorphia</taxon>
        <taxon>Arcoida</taxon>
        <taxon>Arcoidea</taxon>
        <taxon>Arcidae</taxon>
        <taxon>Tegillarca</taxon>
    </lineage>
</organism>
<proteinExistence type="predicted"/>
<dbReference type="Gene3D" id="2.130.10.10">
    <property type="entry name" value="YVTN repeat-like/Quinoprotein amine dehydrogenase"/>
    <property type="match status" value="1"/>
</dbReference>
<evidence type="ECO:0000313" key="4">
    <source>
        <dbReference type="Proteomes" id="UP001217089"/>
    </source>
</evidence>
<dbReference type="SMART" id="SM00320">
    <property type="entry name" value="WD40"/>
    <property type="match status" value="1"/>
</dbReference>
<keyword evidence="4" id="KW-1185">Reference proteome</keyword>
<dbReference type="EMBL" id="JARBDR010000246">
    <property type="protein sequence ID" value="KAJ8316879.1"/>
    <property type="molecule type" value="Genomic_DNA"/>
</dbReference>
<sequence>MEHLFYLGKVNVLTFLRKNYSKLFIKMYRSEKPIPLKGSASALSNNLSVLLTEEKKSLNYAVVHKSVVNIVSAATDGSTVTNRHVVCKEPTATQQTTPMIIQAKWVTIPCRTVLVLTSLKGIQVFESDGTALIYWHSLGDVHSPDSYDQSNFGRGITGVGDSFLCVVGGFGNGQLKVYCAKTGKLGAVVNAHARWINALDIAPDTGLVVSVSDDTFVKIWQLKKESPPEIEHKYQESVSDLQLVGAQFVHSGGRGFCVTGYDNTSVYFFVQN</sequence>
<evidence type="ECO:0000256" key="1">
    <source>
        <dbReference type="PROSITE-ProRule" id="PRU00221"/>
    </source>
</evidence>
<protein>
    <recommendedName>
        <fullName evidence="2">WD repeat-containing protein 54 beta-propeller domain-containing protein</fullName>
    </recommendedName>
</protein>
<accession>A0ABQ9FHX0</accession>
<evidence type="ECO:0000313" key="3">
    <source>
        <dbReference type="EMBL" id="KAJ8316879.1"/>
    </source>
</evidence>
<dbReference type="Pfam" id="PF21031">
    <property type="entry name" value="WDR54"/>
    <property type="match status" value="2"/>
</dbReference>
<dbReference type="Proteomes" id="UP001217089">
    <property type="component" value="Unassembled WGS sequence"/>
</dbReference>
<reference evidence="3 4" key="1">
    <citation type="submission" date="2022-12" db="EMBL/GenBank/DDBJ databases">
        <title>Chromosome-level genome of Tegillarca granosa.</title>
        <authorList>
            <person name="Kim J."/>
        </authorList>
    </citation>
    <scope>NUCLEOTIDE SEQUENCE [LARGE SCALE GENOMIC DNA]</scope>
    <source>
        <strain evidence="3">Teg-2019</strain>
        <tissue evidence="3">Adductor muscle</tissue>
    </source>
</reference>
<comment type="caution">
    <text evidence="3">The sequence shown here is derived from an EMBL/GenBank/DDBJ whole genome shotgun (WGS) entry which is preliminary data.</text>
</comment>
<dbReference type="InterPro" id="IPR049546">
    <property type="entry name" value="WDR54_beta_prop"/>
</dbReference>
<feature type="domain" description="WD repeat-containing protein 54 beta-propeller" evidence="2">
    <location>
        <begin position="167"/>
        <end position="267"/>
    </location>
</feature>
<dbReference type="PROSITE" id="PS50294">
    <property type="entry name" value="WD_REPEATS_REGION"/>
    <property type="match status" value="1"/>
</dbReference>